<protein>
    <submittedName>
        <fullName evidence="2">Uncharacterized protein</fullName>
    </submittedName>
</protein>
<feature type="transmembrane region" description="Helical" evidence="1">
    <location>
        <begin position="21"/>
        <end position="41"/>
    </location>
</feature>
<name>A0A3E0W1Z7_9MICO</name>
<dbReference type="Proteomes" id="UP000256541">
    <property type="component" value="Unassembled WGS sequence"/>
</dbReference>
<organism evidence="2 3">
    <name type="scientific">Subtercola boreus</name>
    <dbReference type="NCBI Taxonomy" id="120213"/>
    <lineage>
        <taxon>Bacteria</taxon>
        <taxon>Bacillati</taxon>
        <taxon>Actinomycetota</taxon>
        <taxon>Actinomycetes</taxon>
        <taxon>Micrococcales</taxon>
        <taxon>Microbacteriaceae</taxon>
        <taxon>Subtercola</taxon>
    </lineage>
</organism>
<dbReference type="AlphaFoldDB" id="A0A3E0W1Z7"/>
<evidence type="ECO:0000256" key="1">
    <source>
        <dbReference type="SAM" id="Phobius"/>
    </source>
</evidence>
<keyword evidence="1" id="KW-1133">Transmembrane helix</keyword>
<keyword evidence="1" id="KW-0472">Membrane</keyword>
<evidence type="ECO:0000313" key="2">
    <source>
        <dbReference type="EMBL" id="RFA15523.1"/>
    </source>
</evidence>
<gene>
    <name evidence="2" type="ORF">B7R22_06765</name>
</gene>
<evidence type="ECO:0000313" key="3">
    <source>
        <dbReference type="Proteomes" id="UP000256541"/>
    </source>
</evidence>
<sequence length="155" mass="16063">MMPATTSLQPGRGIVAARFGLLCFLIAIAIAITIALVSYVVPAGATVAPVITVPSMVEPLRTDLLALAAGVVPDAPDLNPTTTRSLRRAVQLVVRPAANGDFRSALTNLDQLDADLARAISSSTGTHVSHKRATIIQSASTTVRTDLNALQEPAA</sequence>
<accession>A0A3E0W1Z7</accession>
<keyword evidence="1" id="KW-0812">Transmembrane</keyword>
<reference evidence="2 3" key="1">
    <citation type="submission" date="2017-04" db="EMBL/GenBank/DDBJ databases">
        <title>Comparative genome analysis of Subtercola boreus.</title>
        <authorList>
            <person name="Cho Y.-J."/>
            <person name="Cho A."/>
            <person name="Kim O.-S."/>
            <person name="Lee J.-I."/>
        </authorList>
    </citation>
    <scope>NUCLEOTIDE SEQUENCE [LARGE SCALE GENOMIC DNA]</scope>
    <source>
        <strain evidence="2 3">P27479</strain>
    </source>
</reference>
<dbReference type="EMBL" id="NBXB01000020">
    <property type="protein sequence ID" value="RFA15523.1"/>
    <property type="molecule type" value="Genomic_DNA"/>
</dbReference>
<proteinExistence type="predicted"/>
<comment type="caution">
    <text evidence="2">The sequence shown here is derived from an EMBL/GenBank/DDBJ whole genome shotgun (WGS) entry which is preliminary data.</text>
</comment>